<reference evidence="7 8" key="1">
    <citation type="journal article" date="2014" name="BMC Genomics">
        <title>Comparison of environmental and isolate Sulfobacillus genomes reveals diverse carbon, sulfur, nitrogen, and hydrogen metabolisms.</title>
        <authorList>
            <person name="Justice N.B."/>
            <person name="Norman A."/>
            <person name="Brown C.T."/>
            <person name="Singh A."/>
            <person name="Thomas B.C."/>
            <person name="Banfield J.F."/>
        </authorList>
    </citation>
    <scope>NUCLEOTIDE SEQUENCE [LARGE SCALE GENOMIC DNA]</scope>
    <source>
        <strain evidence="7">AMDSBA1</strain>
    </source>
</reference>
<evidence type="ECO:0000256" key="2">
    <source>
        <dbReference type="ARBA" id="ARBA00022679"/>
    </source>
</evidence>
<feature type="binding site" evidence="4">
    <location>
        <begin position="122"/>
        <end position="126"/>
    </location>
    <ligand>
        <name>S-adenosyl-L-methionine</name>
        <dbReference type="ChEBI" id="CHEBI:59789"/>
    </ligand>
</feature>
<dbReference type="Proteomes" id="UP000242699">
    <property type="component" value="Unassembled WGS sequence"/>
</dbReference>
<dbReference type="InterPro" id="IPR050320">
    <property type="entry name" value="N5-glutamine_MTase"/>
</dbReference>
<organism evidence="7 8">
    <name type="scientific">Sulfobacillus benefaciens</name>
    <dbReference type="NCBI Taxonomy" id="453960"/>
    <lineage>
        <taxon>Bacteria</taxon>
        <taxon>Bacillati</taxon>
        <taxon>Bacillota</taxon>
        <taxon>Clostridia</taxon>
        <taxon>Eubacteriales</taxon>
        <taxon>Clostridiales Family XVII. Incertae Sedis</taxon>
        <taxon>Sulfobacillus</taxon>
    </lineage>
</organism>
<dbReference type="Gene3D" id="1.10.8.10">
    <property type="entry name" value="DNA helicase RuvA subunit, C-terminal domain"/>
    <property type="match status" value="1"/>
</dbReference>
<dbReference type="NCBIfam" id="TIGR00536">
    <property type="entry name" value="hemK_fam"/>
    <property type="match status" value="1"/>
</dbReference>
<evidence type="ECO:0000256" key="4">
    <source>
        <dbReference type="HAMAP-Rule" id="MF_02126"/>
    </source>
</evidence>
<feature type="domain" description="Methyltransferase" evidence="5">
    <location>
        <begin position="118"/>
        <end position="199"/>
    </location>
</feature>
<protein>
    <recommendedName>
        <fullName evidence="4">Release factor glutamine methyltransferase</fullName>
        <shortName evidence="4">RF MTase</shortName>
        <ecNumber evidence="4">2.1.1.297</ecNumber>
    </recommendedName>
    <alternativeName>
        <fullName evidence="4">N5-glutamine methyltransferase PrmC</fullName>
    </alternativeName>
    <alternativeName>
        <fullName evidence="4">Protein-(glutamine-N5) MTase PrmC</fullName>
    </alternativeName>
    <alternativeName>
        <fullName evidence="4">Protein-glutamine N-methyltransferase PrmC</fullName>
    </alternativeName>
</protein>
<dbReference type="InterPro" id="IPR019874">
    <property type="entry name" value="RF_methyltr_PrmC"/>
</dbReference>
<dbReference type="HAMAP" id="MF_02126">
    <property type="entry name" value="RF_methyltr_PrmC"/>
    <property type="match status" value="1"/>
</dbReference>
<evidence type="ECO:0000313" key="8">
    <source>
        <dbReference type="Proteomes" id="UP000242699"/>
    </source>
</evidence>
<dbReference type="NCBIfam" id="TIGR03534">
    <property type="entry name" value="RF_mod_PrmC"/>
    <property type="match status" value="1"/>
</dbReference>
<proteinExistence type="inferred from homology"/>
<evidence type="ECO:0000256" key="3">
    <source>
        <dbReference type="ARBA" id="ARBA00022691"/>
    </source>
</evidence>
<dbReference type="GO" id="GO:0032259">
    <property type="term" value="P:methylation"/>
    <property type="evidence" value="ECO:0007669"/>
    <property type="project" value="UniProtKB-KW"/>
</dbReference>
<dbReference type="SUPFAM" id="SSF53335">
    <property type="entry name" value="S-adenosyl-L-methionine-dependent methyltransferases"/>
    <property type="match status" value="1"/>
</dbReference>
<comment type="caution">
    <text evidence="7">The sequence shown here is derived from an EMBL/GenBank/DDBJ whole genome shotgun (WGS) entry which is preliminary data.</text>
</comment>
<keyword evidence="2 4" id="KW-0808">Transferase</keyword>
<dbReference type="Pfam" id="PF17827">
    <property type="entry name" value="PrmC_N"/>
    <property type="match status" value="1"/>
</dbReference>
<keyword evidence="1 4" id="KW-0489">Methyltransferase</keyword>
<name>A0A2T2WSR4_9FIRM</name>
<dbReference type="InterPro" id="IPR041698">
    <property type="entry name" value="Methyltransf_25"/>
</dbReference>
<evidence type="ECO:0000259" key="5">
    <source>
        <dbReference type="Pfam" id="PF13649"/>
    </source>
</evidence>
<evidence type="ECO:0000259" key="6">
    <source>
        <dbReference type="Pfam" id="PF17827"/>
    </source>
</evidence>
<dbReference type="EMBL" id="PXYT01000058">
    <property type="protein sequence ID" value="PSR25252.1"/>
    <property type="molecule type" value="Genomic_DNA"/>
</dbReference>
<dbReference type="InterPro" id="IPR040758">
    <property type="entry name" value="PrmC_N"/>
</dbReference>
<evidence type="ECO:0000256" key="1">
    <source>
        <dbReference type="ARBA" id="ARBA00022603"/>
    </source>
</evidence>
<dbReference type="EC" id="2.1.1.297" evidence="4"/>
<dbReference type="InterPro" id="IPR004556">
    <property type="entry name" value="HemK-like"/>
</dbReference>
<sequence>MMSHSEWRILVKEAAGKLTAAGIEQAHAEATRLWCAVSGQDLSQWVLNSGPISPNLIKEYRDAVRRRARHEPFHYIVGVREFMGLNFHVDSRVLIPRPETEHLVERLLADVPQKPLIIVDVGTGSGAIAVCLVHFGWSGWRVIATDVSEEALAVAQLNAKNLLKRGHIDFVHGDLLTGILEPIDIVVANLPYVTEEDGEDCSPELSYEPRMALYAPEDGLQTIARLIEQMPSRLKPGGRVYLEVGIGQSDWVEKKLMAQGLTVLPRTRDLAGIDRVVAARNHAATGEFS</sequence>
<comment type="function">
    <text evidence="4">Methylates the class 1 translation termination release factors RF1/PrfA and RF2/PrfB on the glutamine residue of the universally conserved GGQ motif.</text>
</comment>
<dbReference type="Gene3D" id="3.40.50.150">
    <property type="entry name" value="Vaccinia Virus protein VP39"/>
    <property type="match status" value="1"/>
</dbReference>
<evidence type="ECO:0000313" key="7">
    <source>
        <dbReference type="EMBL" id="PSR25252.1"/>
    </source>
</evidence>
<comment type="caution">
    <text evidence="4">Lacks conserved residue(s) required for the propagation of feature annotation.</text>
</comment>
<accession>A0A2T2WSR4</accession>
<dbReference type="AlphaFoldDB" id="A0A2T2WSR4"/>
<feature type="binding site" evidence="4">
    <location>
        <position position="146"/>
    </location>
    <ligand>
        <name>S-adenosyl-L-methionine</name>
        <dbReference type="ChEBI" id="CHEBI:59789"/>
    </ligand>
</feature>
<comment type="similarity">
    <text evidence="4">Belongs to the protein N5-glutamine methyltransferase family. PrmC subfamily.</text>
</comment>
<gene>
    <name evidence="4 7" type="primary">prmC</name>
    <name evidence="7" type="ORF">C7B43_17345</name>
</gene>
<dbReference type="InterPro" id="IPR029063">
    <property type="entry name" value="SAM-dependent_MTases_sf"/>
</dbReference>
<keyword evidence="3 4" id="KW-0949">S-adenosyl-L-methionine</keyword>
<feature type="domain" description="Release factor glutamine methyltransferase N-terminal" evidence="6">
    <location>
        <begin position="10"/>
        <end position="78"/>
    </location>
</feature>
<dbReference type="PANTHER" id="PTHR18895">
    <property type="entry name" value="HEMK METHYLTRANSFERASE"/>
    <property type="match status" value="1"/>
</dbReference>
<dbReference type="GO" id="GO:0102559">
    <property type="term" value="F:peptide chain release factor N(5)-glutamine methyltransferase activity"/>
    <property type="evidence" value="ECO:0007669"/>
    <property type="project" value="UniProtKB-EC"/>
</dbReference>
<dbReference type="Pfam" id="PF13649">
    <property type="entry name" value="Methyltransf_25"/>
    <property type="match status" value="1"/>
</dbReference>
<feature type="binding site" evidence="4">
    <location>
        <position position="189"/>
    </location>
    <ligand>
        <name>S-adenosyl-L-methionine</name>
        <dbReference type="ChEBI" id="CHEBI:59789"/>
    </ligand>
</feature>
<dbReference type="PANTHER" id="PTHR18895:SF74">
    <property type="entry name" value="MTRF1L RELEASE FACTOR GLUTAMINE METHYLTRANSFERASE"/>
    <property type="match status" value="1"/>
</dbReference>
<dbReference type="CDD" id="cd02440">
    <property type="entry name" value="AdoMet_MTases"/>
    <property type="match status" value="1"/>
</dbReference>
<comment type="catalytic activity">
    <reaction evidence="4">
        <text>L-glutaminyl-[peptide chain release factor] + S-adenosyl-L-methionine = N(5)-methyl-L-glutaminyl-[peptide chain release factor] + S-adenosyl-L-homocysteine + H(+)</text>
        <dbReference type="Rhea" id="RHEA:42896"/>
        <dbReference type="Rhea" id="RHEA-COMP:10271"/>
        <dbReference type="Rhea" id="RHEA-COMP:10272"/>
        <dbReference type="ChEBI" id="CHEBI:15378"/>
        <dbReference type="ChEBI" id="CHEBI:30011"/>
        <dbReference type="ChEBI" id="CHEBI:57856"/>
        <dbReference type="ChEBI" id="CHEBI:59789"/>
        <dbReference type="ChEBI" id="CHEBI:61891"/>
        <dbReference type="EC" id="2.1.1.297"/>
    </reaction>
</comment>